<organism evidence="1 2">
    <name type="scientific">Saccoglossus kowalevskii</name>
    <name type="common">Acorn worm</name>
    <dbReference type="NCBI Taxonomy" id="10224"/>
    <lineage>
        <taxon>Eukaryota</taxon>
        <taxon>Metazoa</taxon>
        <taxon>Hemichordata</taxon>
        <taxon>Enteropneusta</taxon>
        <taxon>Harrimaniidae</taxon>
        <taxon>Saccoglossus</taxon>
    </lineage>
</organism>
<proteinExistence type="predicted"/>
<protein>
    <submittedName>
        <fullName evidence="2">Uncharacterized protein LOC102808877</fullName>
    </submittedName>
</protein>
<dbReference type="GeneID" id="102808877"/>
<evidence type="ECO:0000313" key="1">
    <source>
        <dbReference type="Proteomes" id="UP000694865"/>
    </source>
</evidence>
<dbReference type="InterPro" id="IPR052907">
    <property type="entry name" value="Beta-lactamase/esterase"/>
</dbReference>
<dbReference type="PANTHER" id="PTHR43319:SF3">
    <property type="entry name" value="BETA-LACTAMASE-RELATED DOMAIN-CONTAINING PROTEIN"/>
    <property type="match status" value="1"/>
</dbReference>
<keyword evidence="1" id="KW-1185">Reference proteome</keyword>
<dbReference type="Proteomes" id="UP000694865">
    <property type="component" value="Unplaced"/>
</dbReference>
<dbReference type="RefSeq" id="XP_006819917.1">
    <property type="nucleotide sequence ID" value="XM_006819854.1"/>
</dbReference>
<evidence type="ECO:0000313" key="2">
    <source>
        <dbReference type="RefSeq" id="XP_006819917.1"/>
    </source>
</evidence>
<dbReference type="Gene3D" id="3.40.710.10">
    <property type="entry name" value="DD-peptidase/beta-lactamase superfamily"/>
    <property type="match status" value="1"/>
</dbReference>
<dbReference type="InterPro" id="IPR012338">
    <property type="entry name" value="Beta-lactam/transpept-like"/>
</dbReference>
<sequence>MNGEEYRSTEIPGFNGIGSARSIAKLLNILVNGGKFEGKTLVSPRVLLNLTTCGEEAFDEILLDKAKWCTGMMSHPVLQEIPMNRVIGHSGFGGQEAYFDLDNDLSFAYTTTTLSPSDFGKDKRYVSLLRATYNSIGRTPAL</sequence>
<reference evidence="2" key="1">
    <citation type="submission" date="2025-08" db="UniProtKB">
        <authorList>
            <consortium name="RefSeq"/>
        </authorList>
    </citation>
    <scope>IDENTIFICATION</scope>
    <source>
        <tissue evidence="2">Testes</tissue>
    </source>
</reference>
<dbReference type="PANTHER" id="PTHR43319">
    <property type="entry name" value="BETA-LACTAMASE-RELATED"/>
    <property type="match status" value="1"/>
</dbReference>
<name>A0ABM0MIS6_SACKO</name>
<dbReference type="SUPFAM" id="SSF56601">
    <property type="entry name" value="beta-lactamase/transpeptidase-like"/>
    <property type="match status" value="1"/>
</dbReference>
<accession>A0ABM0MIS6</accession>
<gene>
    <name evidence="2" type="primary">LOC102808877</name>
</gene>